<dbReference type="Pfam" id="PF08837">
    <property type="entry name" value="DUF1810"/>
    <property type="match status" value="1"/>
</dbReference>
<dbReference type="Proteomes" id="UP001139410">
    <property type="component" value="Unassembled WGS sequence"/>
</dbReference>
<dbReference type="RefSeq" id="WP_235067379.1">
    <property type="nucleotide sequence ID" value="NZ_JAKFGM010000002.1"/>
</dbReference>
<dbReference type="InterPro" id="IPR014937">
    <property type="entry name" value="DUF1810"/>
</dbReference>
<evidence type="ECO:0000313" key="2">
    <source>
        <dbReference type="Proteomes" id="UP001139410"/>
    </source>
</evidence>
<sequence length="142" mass="15242">MAGDPFDLERFGAAQADGVFEQALAELLDGRKRSHWMWFIFPQHRDLGRSSTAKFYGLSGIEEARAYAAHPLLGERLRLCAEAILPHLSMSSPEEILGPVDALKLRSSMAIFAEAVPDEPLFAAVLSSAGGSKVDAGSVAKG</sequence>
<organism evidence="1 2">
    <name type="scientific">Sphingomonas cremea</name>
    <dbReference type="NCBI Taxonomy" id="2904799"/>
    <lineage>
        <taxon>Bacteria</taxon>
        <taxon>Pseudomonadati</taxon>
        <taxon>Pseudomonadota</taxon>
        <taxon>Alphaproteobacteria</taxon>
        <taxon>Sphingomonadales</taxon>
        <taxon>Sphingomonadaceae</taxon>
        <taxon>Sphingomonas</taxon>
    </lineage>
</organism>
<name>A0A9X1TW41_9SPHN</name>
<dbReference type="Gene3D" id="1.25.40.380">
    <property type="entry name" value="Protein of unknown function DUF1810"/>
    <property type="match status" value="1"/>
</dbReference>
<evidence type="ECO:0000313" key="1">
    <source>
        <dbReference type="EMBL" id="MCF2514884.1"/>
    </source>
</evidence>
<keyword evidence="2" id="KW-1185">Reference proteome</keyword>
<proteinExistence type="predicted"/>
<accession>A0A9X1TW41</accession>
<dbReference type="SUPFAM" id="SSF140736">
    <property type="entry name" value="Rv1873-like"/>
    <property type="match status" value="1"/>
</dbReference>
<dbReference type="EMBL" id="JAKFGM010000002">
    <property type="protein sequence ID" value="MCF2514884.1"/>
    <property type="molecule type" value="Genomic_DNA"/>
</dbReference>
<dbReference type="AlphaFoldDB" id="A0A9X1TW41"/>
<comment type="caution">
    <text evidence="1">The sequence shown here is derived from an EMBL/GenBank/DDBJ whole genome shotgun (WGS) entry which is preliminary data.</text>
</comment>
<gene>
    <name evidence="1" type="ORF">LVY65_07375</name>
</gene>
<protein>
    <submittedName>
        <fullName evidence="1">DUF1810 domain-containing protein</fullName>
    </submittedName>
</protein>
<dbReference type="InterPro" id="IPR036287">
    <property type="entry name" value="Rv1873-like_sf"/>
</dbReference>
<reference evidence="1" key="1">
    <citation type="submission" date="2022-01" db="EMBL/GenBank/DDBJ databases">
        <authorList>
            <person name="Jo J.-H."/>
            <person name="Im W.-T."/>
        </authorList>
    </citation>
    <scope>NUCLEOTIDE SEQUENCE</scope>
    <source>
        <strain evidence="1">G124</strain>
    </source>
</reference>